<dbReference type="InterPro" id="IPR043171">
    <property type="entry name" value="Ap4A_phos1/2-like"/>
</dbReference>
<dbReference type="Gene3D" id="3.30.428.70">
    <property type="match status" value="1"/>
</dbReference>
<dbReference type="OrthoDB" id="10267950at2759"/>
<name>I2GVZ2_HENB6</name>
<dbReference type="SUPFAM" id="SSF54197">
    <property type="entry name" value="HIT-like"/>
    <property type="match status" value="1"/>
</dbReference>
<evidence type="ECO:0000259" key="3">
    <source>
        <dbReference type="Pfam" id="PF19327"/>
    </source>
</evidence>
<dbReference type="AlphaFoldDB" id="I2GVZ2"/>
<dbReference type="Proteomes" id="UP000002866">
    <property type="component" value="Chromosome 1"/>
</dbReference>
<dbReference type="STRING" id="1071380.I2GVZ2"/>
<proteinExistence type="predicted"/>
<accession>I2GVZ2</accession>
<protein>
    <submittedName>
        <fullName evidence="4">Uncharacterized protein</fullName>
    </submittedName>
</protein>
<feature type="active site" description="Nucleophile" evidence="1">
    <location>
        <position position="157"/>
    </location>
</feature>
<dbReference type="InterPro" id="IPR009163">
    <property type="entry name" value="Ap4A_phos1/2"/>
</dbReference>
<dbReference type="PIRSF" id="PIRSF000846">
    <property type="entry name" value="ATP_adenylyltr"/>
    <property type="match status" value="1"/>
</dbReference>
<dbReference type="InterPro" id="IPR019200">
    <property type="entry name" value="ATP_adenylylTrfase_C"/>
</dbReference>
<dbReference type="FunCoup" id="I2GVZ2">
    <property type="interactions" value="234"/>
</dbReference>
<evidence type="ECO:0000313" key="5">
    <source>
        <dbReference type="Proteomes" id="UP000002866"/>
    </source>
</evidence>
<feature type="domain" description="ATP adenylyltransferase C-terminal" evidence="2">
    <location>
        <begin position="194"/>
        <end position="307"/>
    </location>
</feature>
<evidence type="ECO:0000313" key="4">
    <source>
        <dbReference type="EMBL" id="CCH58294.1"/>
    </source>
</evidence>
<dbReference type="PANTHER" id="PTHR38420:SF1">
    <property type="entry name" value="PUTATIVE (AFU_ORTHOLOGUE AFUA_5G14690)-RELATED"/>
    <property type="match status" value="1"/>
</dbReference>
<dbReference type="InterPro" id="IPR036265">
    <property type="entry name" value="HIT-like_sf"/>
</dbReference>
<dbReference type="OMA" id="DPFENPP"/>
<sequence>MPIPADLSTLLTSKYNEAISNNHLKFTDSTIATVKDDKTKMPYYIRYAPNLASKPERDFETPMEDKVDPFANPEPELTVLDDVNQDGQYRLVLNKFPLVPEHALLVTKEFAKQTSTLTPSDLMTSFNLLKTLDDDDKRHMVFYNSGNASGSSQDHKHLQIIRLPQDYFGLQDKLTKDVDHYIPNQKTEPLQDDKVAFANFSLPLPDDESEITEDVLAMSYFSLLQRALTFFLDWTSENPNLDRSYNVLLTKKWISIVPRSNTKAKSMDVGFNSTGYAGLVLVRTEEIFETLKKDPSTIDNLLLECGFGNTTGVKADEYDY</sequence>
<dbReference type="KEGG" id="tbl:TBLA_0A05020"/>
<dbReference type="GO" id="GO:0003877">
    <property type="term" value="F:ATP:ADP adenylyltransferase activity"/>
    <property type="evidence" value="ECO:0007669"/>
    <property type="project" value="InterPro"/>
</dbReference>
<dbReference type="InParanoid" id="I2GVZ2"/>
<organism evidence="4 5">
    <name type="scientific">Henningerozyma blattae (strain ATCC 34711 / CBS 6284 / DSM 70876 / NBRC 10599 / NRRL Y-10934 / UCD 77-7)</name>
    <name type="common">Yeast</name>
    <name type="synonym">Tetrapisispora blattae</name>
    <dbReference type="NCBI Taxonomy" id="1071380"/>
    <lineage>
        <taxon>Eukaryota</taxon>
        <taxon>Fungi</taxon>
        <taxon>Dikarya</taxon>
        <taxon>Ascomycota</taxon>
        <taxon>Saccharomycotina</taxon>
        <taxon>Saccharomycetes</taxon>
        <taxon>Saccharomycetales</taxon>
        <taxon>Saccharomycetaceae</taxon>
        <taxon>Henningerozyma</taxon>
    </lineage>
</organism>
<dbReference type="Pfam" id="PF09830">
    <property type="entry name" value="ATP_transf"/>
    <property type="match status" value="1"/>
</dbReference>
<dbReference type="GO" id="GO:0005524">
    <property type="term" value="F:ATP binding"/>
    <property type="evidence" value="ECO:0007669"/>
    <property type="project" value="InterPro"/>
</dbReference>
<evidence type="ECO:0000256" key="1">
    <source>
        <dbReference type="PIRSR" id="PIRSR000846-1"/>
    </source>
</evidence>
<dbReference type="eggNOG" id="ENOG502QRAQ">
    <property type="taxonomic scope" value="Eukaryota"/>
</dbReference>
<dbReference type="Pfam" id="PF19327">
    <property type="entry name" value="Ap4A_phos_N"/>
    <property type="match status" value="1"/>
</dbReference>
<feature type="domain" description="Ap4A phosphorylase 1/2 N-terminal" evidence="3">
    <location>
        <begin position="5"/>
        <end position="165"/>
    </location>
</feature>
<keyword evidence="5" id="KW-1185">Reference proteome</keyword>
<dbReference type="RefSeq" id="XP_004177813.1">
    <property type="nucleotide sequence ID" value="XM_004177765.1"/>
</dbReference>
<dbReference type="HOGENOM" id="CLU_049915_1_0_1"/>
<dbReference type="GO" id="GO:0009117">
    <property type="term" value="P:nucleotide metabolic process"/>
    <property type="evidence" value="ECO:0007669"/>
    <property type="project" value="InterPro"/>
</dbReference>
<gene>
    <name evidence="4" type="primary">TBLA0A05020</name>
    <name evidence="4" type="ORF">TBLA_0A05020</name>
</gene>
<dbReference type="EMBL" id="HE806316">
    <property type="protein sequence ID" value="CCH58294.1"/>
    <property type="molecule type" value="Genomic_DNA"/>
</dbReference>
<dbReference type="PANTHER" id="PTHR38420">
    <property type="entry name" value="AP-4-A PHOSPHORYLASE II"/>
    <property type="match status" value="1"/>
</dbReference>
<evidence type="ECO:0000259" key="2">
    <source>
        <dbReference type="Pfam" id="PF09830"/>
    </source>
</evidence>
<dbReference type="InterPro" id="IPR045759">
    <property type="entry name" value="Ap4A_phos1/2_N"/>
</dbReference>
<reference evidence="4 5" key="1">
    <citation type="journal article" date="2011" name="Proc. Natl. Acad. Sci. U.S.A.">
        <title>Evolutionary erosion of yeast sex chromosomes by mating-type switching accidents.</title>
        <authorList>
            <person name="Gordon J.L."/>
            <person name="Armisen D."/>
            <person name="Proux-Wera E."/>
            <person name="Oheigeartaigh S.S."/>
            <person name="Byrne K.P."/>
            <person name="Wolfe K.H."/>
        </authorList>
    </citation>
    <scope>NUCLEOTIDE SEQUENCE [LARGE SCALE GENOMIC DNA]</scope>
    <source>
        <strain evidence="5">ATCC 34711 / CBS 6284 / DSM 70876 / NBRC 10599 / NRRL Y-10934 / UCD 77-7</strain>
    </source>
</reference>
<dbReference type="GeneID" id="14493119"/>